<proteinExistence type="predicted"/>
<protein>
    <recommendedName>
        <fullName evidence="3">NERD domain-containing protein</fullName>
    </recommendedName>
</protein>
<feature type="region of interest" description="Disordered" evidence="1">
    <location>
        <begin position="418"/>
        <end position="441"/>
    </location>
</feature>
<dbReference type="InterPro" id="IPR011528">
    <property type="entry name" value="NERD"/>
</dbReference>
<accession>A0AAD4AEM6</accession>
<dbReference type="RefSeq" id="WP_010361754.1">
    <property type="nucleotide sequence ID" value="NZ_AHBZ03000027.1"/>
</dbReference>
<keyword evidence="2" id="KW-0812">Transmembrane</keyword>
<keyword evidence="2" id="KW-1133">Transmembrane helix</keyword>
<feature type="domain" description="NERD" evidence="3">
    <location>
        <begin position="258"/>
        <end position="374"/>
    </location>
</feature>
<evidence type="ECO:0000313" key="4">
    <source>
        <dbReference type="EMBL" id="KAF7764458.1"/>
    </source>
</evidence>
<sequence length="441" mass="49884">MRLILYILIINVAFWSSGTLSFNPQLSINQCDRFSAEANNIKALLTVTSGVRHQQLSNRAGRLKERIDVFCQNPTEVEPQIVVALKVPVELAISGRLEHANASKVSSLSTYKNEQKQAAWQQFYRRPTHCDSYKNSMAELVRCSDEEAAQKLLFERSWTLRHPVKMLNQQNIDTTLTAANIAKAPLIPGTTQGQMEKKINLRDPNLYISSAPTQESNSAGFVPLWQYIGEYVLMIVLCIGLYITVKIVSPYGNRIIKRQFSGYYLNLILKRNLNKTQYTQYRDLVFSSAQGDVHIDQVIASQYGVFVITSQPQLDAIYADRHSETWIEKKQKKESHFANPLVDITRQKTLIQDVLGLEDNVVRLVVFNQQVQFKTPVPAEVCLIGQLVSRIDCYQSIVLDEKKLGVIHSVLLVHSSEKNTHETQTSGGSRLSSESLNEALK</sequence>
<dbReference type="Proteomes" id="UP000016487">
    <property type="component" value="Unassembled WGS sequence"/>
</dbReference>
<dbReference type="Pfam" id="PF08378">
    <property type="entry name" value="NERD"/>
    <property type="match status" value="1"/>
</dbReference>
<evidence type="ECO:0000256" key="1">
    <source>
        <dbReference type="SAM" id="MobiDB-lite"/>
    </source>
</evidence>
<name>A0AAD4AEM6_9GAMM</name>
<gene>
    <name evidence="4" type="ORF">PCIT_b0463</name>
</gene>
<organism evidence="4 5">
    <name type="scientific">Pseudoalteromonas citrea</name>
    <dbReference type="NCBI Taxonomy" id="43655"/>
    <lineage>
        <taxon>Bacteria</taxon>
        <taxon>Pseudomonadati</taxon>
        <taxon>Pseudomonadota</taxon>
        <taxon>Gammaproteobacteria</taxon>
        <taxon>Alteromonadales</taxon>
        <taxon>Pseudoalteromonadaceae</taxon>
        <taxon>Pseudoalteromonas</taxon>
    </lineage>
</organism>
<feature type="transmembrane region" description="Helical" evidence="2">
    <location>
        <begin position="224"/>
        <end position="248"/>
    </location>
</feature>
<reference evidence="4" key="1">
    <citation type="journal article" date="2012" name="J. Bacteriol.">
        <title>Genome sequences of type strains of seven species of the marine bacterium Pseudoalteromonas.</title>
        <authorList>
            <person name="Xie B.B."/>
            <person name="Shu Y.L."/>
            <person name="Qin Q.L."/>
            <person name="Rong J.C."/>
            <person name="Zhang X.Y."/>
            <person name="Chen X.L."/>
            <person name="Shi M."/>
            <person name="He H.L."/>
            <person name="Zhou B.C."/>
            <person name="Zhang Y.Z."/>
        </authorList>
    </citation>
    <scope>NUCLEOTIDE SEQUENCE</scope>
    <source>
        <strain evidence="4">DSM 8771</strain>
    </source>
</reference>
<keyword evidence="2" id="KW-0472">Membrane</keyword>
<dbReference type="PROSITE" id="PS50965">
    <property type="entry name" value="NERD"/>
    <property type="match status" value="1"/>
</dbReference>
<evidence type="ECO:0000259" key="3">
    <source>
        <dbReference type="PROSITE" id="PS50965"/>
    </source>
</evidence>
<feature type="compositionally biased region" description="Polar residues" evidence="1">
    <location>
        <begin position="422"/>
        <end position="441"/>
    </location>
</feature>
<dbReference type="EMBL" id="AHBZ03000027">
    <property type="protein sequence ID" value="KAF7764458.1"/>
    <property type="molecule type" value="Genomic_DNA"/>
</dbReference>
<comment type="caution">
    <text evidence="4">The sequence shown here is derived from an EMBL/GenBank/DDBJ whole genome shotgun (WGS) entry which is preliminary data.</text>
</comment>
<evidence type="ECO:0000256" key="2">
    <source>
        <dbReference type="SAM" id="Phobius"/>
    </source>
</evidence>
<reference evidence="4" key="2">
    <citation type="submission" date="2015-03" db="EMBL/GenBank/DDBJ databases">
        <title>Genome sequence of Pseudoalteromonas citrea.</title>
        <authorList>
            <person name="Xie B.-B."/>
            <person name="Rong J.-C."/>
            <person name="Qin Q.-L."/>
            <person name="Zhang Y.-Z."/>
        </authorList>
    </citation>
    <scope>NUCLEOTIDE SEQUENCE</scope>
    <source>
        <strain evidence="4">DSM 8771</strain>
    </source>
</reference>
<dbReference type="AlphaFoldDB" id="A0AAD4AEM6"/>
<evidence type="ECO:0000313" key="5">
    <source>
        <dbReference type="Proteomes" id="UP000016487"/>
    </source>
</evidence>